<evidence type="ECO:0000313" key="2">
    <source>
        <dbReference type="EMBL" id="MBU8877341.1"/>
    </source>
</evidence>
<sequence length="51" mass="5482">MTAPSKSLPPKDERAERLAAALRENLKRRKAQARAKGDVPKPADTSDKPGG</sequence>
<accession>A0ABS6ISK9</accession>
<protein>
    <submittedName>
        <fullName evidence="2">Uncharacterized protein</fullName>
    </submittedName>
</protein>
<keyword evidence="3" id="KW-1185">Reference proteome</keyword>
<gene>
    <name evidence="2" type="ORF">KQ910_26480</name>
</gene>
<comment type="caution">
    <text evidence="2">The sequence shown here is derived from an EMBL/GenBank/DDBJ whole genome shotgun (WGS) entry which is preliminary data.</text>
</comment>
<dbReference type="Proteomes" id="UP000727907">
    <property type="component" value="Unassembled WGS sequence"/>
</dbReference>
<dbReference type="EMBL" id="JAHOPB010000004">
    <property type="protein sequence ID" value="MBU8877341.1"/>
    <property type="molecule type" value="Genomic_DNA"/>
</dbReference>
<evidence type="ECO:0000256" key="1">
    <source>
        <dbReference type="SAM" id="MobiDB-lite"/>
    </source>
</evidence>
<reference evidence="2 3" key="1">
    <citation type="submission" date="2021-06" db="EMBL/GenBank/DDBJ databases">
        <authorList>
            <person name="Lee D.H."/>
        </authorList>
    </citation>
    <scope>NUCLEOTIDE SEQUENCE [LARGE SCALE GENOMIC DNA]</scope>
    <source>
        <strain evidence="2 3">MMS21-HV4-11</strain>
    </source>
</reference>
<organism evidence="2 3">
    <name type="scientific">Reyranella humidisoli</name>
    <dbReference type="NCBI Taxonomy" id="2849149"/>
    <lineage>
        <taxon>Bacteria</taxon>
        <taxon>Pseudomonadati</taxon>
        <taxon>Pseudomonadota</taxon>
        <taxon>Alphaproteobacteria</taxon>
        <taxon>Hyphomicrobiales</taxon>
        <taxon>Reyranellaceae</taxon>
        <taxon>Reyranella</taxon>
    </lineage>
</organism>
<dbReference type="RefSeq" id="WP_216967124.1">
    <property type="nucleotide sequence ID" value="NZ_JAHOPB010000004.1"/>
</dbReference>
<evidence type="ECO:0000313" key="3">
    <source>
        <dbReference type="Proteomes" id="UP000727907"/>
    </source>
</evidence>
<feature type="region of interest" description="Disordered" evidence="1">
    <location>
        <begin position="26"/>
        <end position="51"/>
    </location>
</feature>
<name>A0ABS6ISK9_9HYPH</name>
<feature type="compositionally biased region" description="Basic and acidic residues" evidence="1">
    <location>
        <begin position="35"/>
        <end position="51"/>
    </location>
</feature>
<proteinExistence type="predicted"/>